<dbReference type="AlphaFoldDB" id="A0A545UAB9"/>
<gene>
    <name evidence="1" type="ORF">FLL46_15975</name>
</gene>
<organism evidence="1 2">
    <name type="scientific">Aliikangiella coralliicola</name>
    <dbReference type="NCBI Taxonomy" id="2592383"/>
    <lineage>
        <taxon>Bacteria</taxon>
        <taxon>Pseudomonadati</taxon>
        <taxon>Pseudomonadota</taxon>
        <taxon>Gammaproteobacteria</taxon>
        <taxon>Oceanospirillales</taxon>
        <taxon>Pleioneaceae</taxon>
        <taxon>Aliikangiella</taxon>
    </lineage>
</organism>
<evidence type="ECO:0000313" key="1">
    <source>
        <dbReference type="EMBL" id="TQV86416.1"/>
    </source>
</evidence>
<dbReference type="Gene3D" id="2.60.40.420">
    <property type="entry name" value="Cupredoxins - blue copper proteins"/>
    <property type="match status" value="1"/>
</dbReference>
<dbReference type="OrthoDB" id="9772097at2"/>
<protein>
    <recommendedName>
        <fullName evidence="3">Methylamine utilization protein</fullName>
    </recommendedName>
</protein>
<evidence type="ECO:0000313" key="2">
    <source>
        <dbReference type="Proteomes" id="UP000315439"/>
    </source>
</evidence>
<proteinExistence type="predicted"/>
<accession>A0A545UAB9</accession>
<name>A0A545UAB9_9GAMM</name>
<dbReference type="EMBL" id="VIKS01000010">
    <property type="protein sequence ID" value="TQV86416.1"/>
    <property type="molecule type" value="Genomic_DNA"/>
</dbReference>
<comment type="caution">
    <text evidence="1">The sequence shown here is derived from an EMBL/GenBank/DDBJ whole genome shotgun (WGS) entry which is preliminary data.</text>
</comment>
<keyword evidence="2" id="KW-1185">Reference proteome</keyword>
<sequence length="221" mass="25271">MKLSHLIVFFLSFYLISTAISASEIQIVDGNDSPIEGLVIFLTPITSAGSDSKISPAQKSIIEIAQLNKKFKPYIKVIRKGQTVKFINKDDISHHIYSLSNSKKFAFKLKAEQMPELVKFDKTGAVSMGCNIHDWMSGHLLIVDTPYYTFTNSTGIAQFNIEKSNEYWINIWHPQLNSDNHLQRARAVFPLNQRKKIKLDKPMLEIPDQEQIDDFDFLDGY</sequence>
<dbReference type="Proteomes" id="UP000315439">
    <property type="component" value="Unassembled WGS sequence"/>
</dbReference>
<reference evidence="1 2" key="1">
    <citation type="submission" date="2019-07" db="EMBL/GenBank/DDBJ databases">
        <title>Draft genome for Aliikangiella sp. M105.</title>
        <authorList>
            <person name="Wang G."/>
        </authorList>
    </citation>
    <scope>NUCLEOTIDE SEQUENCE [LARGE SCALE GENOMIC DNA]</scope>
    <source>
        <strain evidence="1 2">M105</strain>
    </source>
</reference>
<dbReference type="SUPFAM" id="SSF49503">
    <property type="entry name" value="Cupredoxins"/>
    <property type="match status" value="1"/>
</dbReference>
<evidence type="ECO:0008006" key="3">
    <source>
        <dbReference type="Google" id="ProtNLM"/>
    </source>
</evidence>
<dbReference type="RefSeq" id="WP_142932339.1">
    <property type="nucleotide sequence ID" value="NZ_ML660166.1"/>
</dbReference>
<dbReference type="InterPro" id="IPR008972">
    <property type="entry name" value="Cupredoxin"/>
</dbReference>